<evidence type="ECO:0000259" key="11">
    <source>
        <dbReference type="Pfam" id="PF00593"/>
    </source>
</evidence>
<dbReference type="Proteomes" id="UP000275232">
    <property type="component" value="Unassembled WGS sequence"/>
</dbReference>
<sequence length="711" mass="75571">MKIAVLVVLCGSAAFPVSAAAQETSEPAAPQSANPDDTDTVSEVIVVRAGGLDRLDILASTSMVDDFQLERDADGQIGEVLAKLPGVSATSFSPGASRPVLRGLQGDRVRVLTDGIGSIDASSTSADHAVAINPLLADRVEVLRGPATLLFGSSAIGGAVNVIDRRIPTEKPEGGARLDTLASTDTAYDLREAGASGDVTLGRAIVLHADGSYRTTNDVEVPGYVLAPPLREELLAEAAARAAVAPGEAAELRSAADRRDVLPNSATETYTLGAGLGYVTPDVNFGASVGYYDTFYGVPERPGPGPAQDAGDGAAEEGGVAIGLKQWRGDFRGQIHLGEGGVFHDIIARAGYSDYTHTEFEGAETGTVFDVEGVEARLELIQNERALGENADWRGSLGGQYGHTDFVATGEEAFVPPNVTENAALFALQEVDIGAFEAELGARYERTDITENLDGRQRDFDTISGALGLSWTFDNDVRVGVNLSRAERAPTAEELFARGPHVATQQFEIGDPDLDTEGAFGLEGCVQARLAGADIRLAAYRNAFRHFIYLAETGQVRDDLPVFRHAQQDATFTGFETEATAPLLATAAGELVADAHGSYVRAKLEDGSPVPRIPPLGLGGGVEWQARSYDLRAEIDWTARQDRIAAYETPTDGFTFVNLSARWRPLGTDRVTVLVQAENLFDATGRRHASFTKDYVPLAGRNVKLTLRTRL</sequence>
<gene>
    <name evidence="13" type="ORF">EG799_05920</name>
</gene>
<dbReference type="OrthoDB" id="9795928at2"/>
<dbReference type="InterPro" id="IPR039426">
    <property type="entry name" value="TonB-dep_rcpt-like"/>
</dbReference>
<dbReference type="InterPro" id="IPR000531">
    <property type="entry name" value="Beta-barrel_TonB"/>
</dbReference>
<evidence type="ECO:0000256" key="7">
    <source>
        <dbReference type="ARBA" id="ARBA00023237"/>
    </source>
</evidence>
<keyword evidence="5 9" id="KW-0798">TonB box</keyword>
<name>A0A3N5D9B5_9SPHN</name>
<dbReference type="GO" id="GO:0009279">
    <property type="term" value="C:cell outer membrane"/>
    <property type="evidence" value="ECO:0007669"/>
    <property type="project" value="UniProtKB-SubCell"/>
</dbReference>
<evidence type="ECO:0000256" key="6">
    <source>
        <dbReference type="ARBA" id="ARBA00023136"/>
    </source>
</evidence>
<keyword evidence="10" id="KW-0732">Signal</keyword>
<dbReference type="PANTHER" id="PTHR30069:SF40">
    <property type="entry name" value="TONB-DEPENDENT RECEPTOR NMB0964-RELATED"/>
    <property type="match status" value="1"/>
</dbReference>
<feature type="chain" id="PRO_5017949230" evidence="10">
    <location>
        <begin position="20"/>
        <end position="711"/>
    </location>
</feature>
<evidence type="ECO:0000256" key="1">
    <source>
        <dbReference type="ARBA" id="ARBA00004571"/>
    </source>
</evidence>
<evidence type="ECO:0000256" key="4">
    <source>
        <dbReference type="ARBA" id="ARBA00022692"/>
    </source>
</evidence>
<organism evidence="13 14">
    <name type="scientific">Aurantiacibacter spongiae</name>
    <dbReference type="NCBI Taxonomy" id="2488860"/>
    <lineage>
        <taxon>Bacteria</taxon>
        <taxon>Pseudomonadati</taxon>
        <taxon>Pseudomonadota</taxon>
        <taxon>Alphaproteobacteria</taxon>
        <taxon>Sphingomonadales</taxon>
        <taxon>Erythrobacteraceae</taxon>
        <taxon>Aurantiacibacter</taxon>
    </lineage>
</organism>
<protein>
    <submittedName>
        <fullName evidence="13">TonB-dependent receptor</fullName>
    </submittedName>
</protein>
<reference evidence="13 14" key="1">
    <citation type="submission" date="2018-11" db="EMBL/GenBank/DDBJ databases">
        <title>Erythrobacter spongiae sp. nov., isolated from a marine sponge.</title>
        <authorList>
            <person name="Zhuang L."/>
            <person name="Luo L."/>
        </authorList>
    </citation>
    <scope>NUCLEOTIDE SEQUENCE [LARGE SCALE GENOMIC DNA]</scope>
    <source>
        <strain evidence="13 14">HN-E23</strain>
    </source>
</reference>
<comment type="similarity">
    <text evidence="8 9">Belongs to the TonB-dependent receptor family.</text>
</comment>
<evidence type="ECO:0000259" key="12">
    <source>
        <dbReference type="Pfam" id="PF07715"/>
    </source>
</evidence>
<dbReference type="InterPro" id="IPR037066">
    <property type="entry name" value="Plug_dom_sf"/>
</dbReference>
<dbReference type="EMBL" id="RPFZ01000001">
    <property type="protein sequence ID" value="RPF71198.1"/>
    <property type="molecule type" value="Genomic_DNA"/>
</dbReference>
<evidence type="ECO:0000256" key="10">
    <source>
        <dbReference type="SAM" id="SignalP"/>
    </source>
</evidence>
<dbReference type="Gene3D" id="2.40.170.20">
    <property type="entry name" value="TonB-dependent receptor, beta-barrel domain"/>
    <property type="match status" value="1"/>
</dbReference>
<dbReference type="PROSITE" id="PS52016">
    <property type="entry name" value="TONB_DEPENDENT_REC_3"/>
    <property type="match status" value="1"/>
</dbReference>
<feature type="domain" description="TonB-dependent receptor-like beta-barrel" evidence="11">
    <location>
        <begin position="268"/>
        <end position="680"/>
    </location>
</feature>
<evidence type="ECO:0000256" key="9">
    <source>
        <dbReference type="RuleBase" id="RU003357"/>
    </source>
</evidence>
<comment type="caution">
    <text evidence="13">The sequence shown here is derived from an EMBL/GenBank/DDBJ whole genome shotgun (WGS) entry which is preliminary data.</text>
</comment>
<dbReference type="InterPro" id="IPR036942">
    <property type="entry name" value="Beta-barrel_TonB_sf"/>
</dbReference>
<feature type="signal peptide" evidence="10">
    <location>
        <begin position="1"/>
        <end position="19"/>
    </location>
</feature>
<keyword evidence="13" id="KW-0675">Receptor</keyword>
<keyword evidence="7 8" id="KW-0998">Cell outer membrane</keyword>
<keyword evidence="6 8" id="KW-0472">Membrane</keyword>
<dbReference type="RefSeq" id="WP_123879413.1">
    <property type="nucleotide sequence ID" value="NZ_RPFZ01000001.1"/>
</dbReference>
<evidence type="ECO:0000256" key="8">
    <source>
        <dbReference type="PROSITE-ProRule" id="PRU01360"/>
    </source>
</evidence>
<evidence type="ECO:0000256" key="3">
    <source>
        <dbReference type="ARBA" id="ARBA00022452"/>
    </source>
</evidence>
<evidence type="ECO:0000313" key="14">
    <source>
        <dbReference type="Proteomes" id="UP000275232"/>
    </source>
</evidence>
<dbReference type="SUPFAM" id="SSF56935">
    <property type="entry name" value="Porins"/>
    <property type="match status" value="1"/>
</dbReference>
<dbReference type="Pfam" id="PF00593">
    <property type="entry name" value="TonB_dep_Rec_b-barrel"/>
    <property type="match status" value="1"/>
</dbReference>
<comment type="subcellular location">
    <subcellularLocation>
        <location evidence="1 8">Cell outer membrane</location>
        <topology evidence="1 8">Multi-pass membrane protein</topology>
    </subcellularLocation>
</comment>
<accession>A0A3N5D9B5</accession>
<dbReference type="AlphaFoldDB" id="A0A3N5D9B5"/>
<keyword evidence="2 8" id="KW-0813">Transport</keyword>
<evidence type="ECO:0000313" key="13">
    <source>
        <dbReference type="EMBL" id="RPF71198.1"/>
    </source>
</evidence>
<dbReference type="GO" id="GO:0015344">
    <property type="term" value="F:siderophore uptake transmembrane transporter activity"/>
    <property type="evidence" value="ECO:0007669"/>
    <property type="project" value="TreeGrafter"/>
</dbReference>
<dbReference type="Pfam" id="PF07715">
    <property type="entry name" value="Plug"/>
    <property type="match status" value="1"/>
</dbReference>
<dbReference type="InterPro" id="IPR012910">
    <property type="entry name" value="Plug_dom"/>
</dbReference>
<dbReference type="PANTHER" id="PTHR30069">
    <property type="entry name" value="TONB-DEPENDENT OUTER MEMBRANE RECEPTOR"/>
    <property type="match status" value="1"/>
</dbReference>
<evidence type="ECO:0000256" key="2">
    <source>
        <dbReference type="ARBA" id="ARBA00022448"/>
    </source>
</evidence>
<feature type="domain" description="TonB-dependent receptor plug" evidence="12">
    <location>
        <begin position="55"/>
        <end position="159"/>
    </location>
</feature>
<dbReference type="GO" id="GO:0044718">
    <property type="term" value="P:siderophore transmembrane transport"/>
    <property type="evidence" value="ECO:0007669"/>
    <property type="project" value="TreeGrafter"/>
</dbReference>
<keyword evidence="4 8" id="KW-0812">Transmembrane</keyword>
<keyword evidence="14" id="KW-1185">Reference proteome</keyword>
<dbReference type="Gene3D" id="2.170.130.10">
    <property type="entry name" value="TonB-dependent receptor, plug domain"/>
    <property type="match status" value="1"/>
</dbReference>
<keyword evidence="3 8" id="KW-1134">Transmembrane beta strand</keyword>
<proteinExistence type="inferred from homology"/>
<evidence type="ECO:0000256" key="5">
    <source>
        <dbReference type="ARBA" id="ARBA00023077"/>
    </source>
</evidence>